<protein>
    <submittedName>
        <fullName evidence="1">Uncharacterized protein</fullName>
    </submittedName>
</protein>
<dbReference type="EMBL" id="FTNO01000007">
    <property type="protein sequence ID" value="SIR92485.1"/>
    <property type="molecule type" value="Genomic_DNA"/>
</dbReference>
<evidence type="ECO:0000313" key="2">
    <source>
        <dbReference type="Proteomes" id="UP000186914"/>
    </source>
</evidence>
<organism evidence="1 2">
    <name type="scientific">Haladaptatus litoreus</name>
    <dbReference type="NCBI Taxonomy" id="553468"/>
    <lineage>
        <taxon>Archaea</taxon>
        <taxon>Methanobacteriati</taxon>
        <taxon>Methanobacteriota</taxon>
        <taxon>Stenosarchaea group</taxon>
        <taxon>Halobacteria</taxon>
        <taxon>Halobacteriales</taxon>
        <taxon>Haladaptataceae</taxon>
        <taxon>Haladaptatus</taxon>
    </lineage>
</organism>
<keyword evidence="2" id="KW-1185">Reference proteome</keyword>
<reference evidence="2" key="1">
    <citation type="submission" date="2017-01" db="EMBL/GenBank/DDBJ databases">
        <authorList>
            <person name="Varghese N."/>
            <person name="Submissions S."/>
        </authorList>
    </citation>
    <scope>NUCLEOTIDE SEQUENCE [LARGE SCALE GENOMIC DNA]</scope>
    <source>
        <strain evidence="2">CGMCC 1.7737</strain>
    </source>
</reference>
<gene>
    <name evidence="1" type="ORF">SAMN05421858_4575</name>
</gene>
<evidence type="ECO:0000313" key="1">
    <source>
        <dbReference type="EMBL" id="SIR92485.1"/>
    </source>
</evidence>
<proteinExistence type="predicted"/>
<dbReference type="Proteomes" id="UP000186914">
    <property type="component" value="Unassembled WGS sequence"/>
</dbReference>
<sequence>MLLWRSRVNRLRVKWFERSSLVITEDLRFEDLPNDPEALALISL</sequence>
<name>A0A1N7EWZ8_9EURY</name>
<dbReference type="AlphaFoldDB" id="A0A1N7EWZ8"/>
<accession>A0A1N7EWZ8</accession>